<feature type="non-terminal residue" evidence="1">
    <location>
        <position position="1"/>
    </location>
</feature>
<name>A0ABQ4YKG8_9ASTR</name>
<evidence type="ECO:0000313" key="1">
    <source>
        <dbReference type="EMBL" id="GJS77238.1"/>
    </source>
</evidence>
<keyword evidence="2" id="KW-1185">Reference proteome</keyword>
<comment type="caution">
    <text evidence="1">The sequence shown here is derived from an EMBL/GenBank/DDBJ whole genome shotgun (WGS) entry which is preliminary data.</text>
</comment>
<accession>A0ABQ4YKG8</accession>
<organism evidence="1 2">
    <name type="scientific">Tanacetum coccineum</name>
    <dbReference type="NCBI Taxonomy" id="301880"/>
    <lineage>
        <taxon>Eukaryota</taxon>
        <taxon>Viridiplantae</taxon>
        <taxon>Streptophyta</taxon>
        <taxon>Embryophyta</taxon>
        <taxon>Tracheophyta</taxon>
        <taxon>Spermatophyta</taxon>
        <taxon>Magnoliopsida</taxon>
        <taxon>eudicotyledons</taxon>
        <taxon>Gunneridae</taxon>
        <taxon>Pentapetalae</taxon>
        <taxon>asterids</taxon>
        <taxon>campanulids</taxon>
        <taxon>Asterales</taxon>
        <taxon>Asteraceae</taxon>
        <taxon>Asteroideae</taxon>
        <taxon>Anthemideae</taxon>
        <taxon>Anthemidinae</taxon>
        <taxon>Tanacetum</taxon>
    </lineage>
</organism>
<sequence length="127" mass="13920">VDCKKNIVPRAVLMKSSLVSVNTARQVNAAHTKTTVNAARPMVNTVKDKNVNTARPKAVVNVARPKAVVNDVQGNNVNAVKASACWVWKPKTKVLDHGNLQMDLQEQRVIDSGCSRHMTRNMSYLTG</sequence>
<gene>
    <name evidence="1" type="ORF">Tco_0727119</name>
</gene>
<proteinExistence type="predicted"/>
<reference evidence="1" key="2">
    <citation type="submission" date="2022-01" db="EMBL/GenBank/DDBJ databases">
        <authorList>
            <person name="Yamashiro T."/>
            <person name="Shiraishi A."/>
            <person name="Satake H."/>
            <person name="Nakayama K."/>
        </authorList>
    </citation>
    <scope>NUCLEOTIDE SEQUENCE</scope>
</reference>
<protein>
    <submittedName>
        <fullName evidence="1">Uncharacterized protein</fullName>
    </submittedName>
</protein>
<reference evidence="1" key="1">
    <citation type="journal article" date="2022" name="Int. J. Mol. Sci.">
        <title>Draft Genome of Tanacetum Coccineum: Genomic Comparison of Closely Related Tanacetum-Family Plants.</title>
        <authorList>
            <person name="Yamashiro T."/>
            <person name="Shiraishi A."/>
            <person name="Nakayama K."/>
            <person name="Satake H."/>
        </authorList>
    </citation>
    <scope>NUCLEOTIDE SEQUENCE</scope>
</reference>
<dbReference type="Proteomes" id="UP001151760">
    <property type="component" value="Unassembled WGS sequence"/>
</dbReference>
<dbReference type="EMBL" id="BQNB010010433">
    <property type="protein sequence ID" value="GJS77238.1"/>
    <property type="molecule type" value="Genomic_DNA"/>
</dbReference>
<evidence type="ECO:0000313" key="2">
    <source>
        <dbReference type="Proteomes" id="UP001151760"/>
    </source>
</evidence>